<dbReference type="Gene3D" id="2.60.120.260">
    <property type="entry name" value="Galactose-binding domain-like"/>
    <property type="match status" value="1"/>
</dbReference>
<name>A0A916ZAA8_9BACL</name>
<proteinExistence type="predicted"/>
<dbReference type="Proteomes" id="UP000612456">
    <property type="component" value="Unassembled WGS sequence"/>
</dbReference>
<dbReference type="RefSeq" id="WP_188995289.1">
    <property type="nucleotide sequence ID" value="NZ_BMHP01000003.1"/>
</dbReference>
<protein>
    <recommendedName>
        <fullName evidence="4">Glycoside hydrolase</fullName>
    </recommendedName>
</protein>
<sequence>MNDLSMMSPMSFWFLNHLLEDDELIWQLDEMKSKGFRGVFIHARDGLETPYLSSSWMEKVGVIVNHCETIGLHAWLYDEDPYPSGSAGGLVALNRPEYRAKALFLESMDCSGGEVHFDFPIGRLLKVMAIPLVGEADASEWIDLTEHTGQVRLDWKTSYVHQWHYYTPYEDSGNPHWRTSTARSVYRTLATLPEGEWKICAFVERDFSATSRGGYADLLNPEAVRYFLELTHERYAARFGGKFGTTIIGMFTDEPKMLGDVAWTKGFAAYFYQLFDYEITDFLPHLFFKLNDRTDQVRFDYRYALSQLFLASFVAPIAKWCETNHMLSTGHLSPEEDPIGQTRWTPYLMSLLKPFDLPGTDLIAGLIGSESTPLLHLGPKLVSSVAHHGNKRGVLVEAFGANSWAMNFRDMKRMTDWLFVMGVTDIVMHAQFYSIDGPRKREAPPSLFYQSSMWPFFQPYCEELAALSKVLNEGKHRCHLLLLYPQSSFSVYYPDRKQEMERLRERMAKLQHELLSHQWDFDWVDEETLLTMSMDDGTWCSDEERYDALLVFGDHVESGVAAYCQQVLSQDAQVWLVGPHPQIMRSKGRPGDTVALTEPFWSHHVEDDRIIAALEASIARDVTLYSENDCSDGSPGTTSGRVCDIYMLTRVIGSHIRLFLVNALNKWRTVYIAVHTTEVIKEVMLAPHGSTLIEWGPSGWSSQAESSINGSKAIHRARLALAHEMPSQVCDLSGHWSIRPLEDNVLVLVDWHCSSTELLSIGSPITTLPAHNLTRQPNRDMQSNEHAYCRFFVESIPDEVMLVTELFTLQQACVISVNGIILGDKPQRRRRFDTHNYEMNIASLLHKGLNWLQVTFPDGGMLCDPLRLYGKFIVSLPYVGSSTGLLRETPQCREQHGLTDWTQLGYPHYSGTMVYEKEIILPNEWLSDKVGRAYLMIGGIADVAHCTVNGMDAGIVYDEPYGWDVAPYLQAGMNQITLQVTNSSIHMMEGIEGHSGLSDFIKLVLVNEGEKRE</sequence>
<dbReference type="PANTHER" id="PTHR36848">
    <property type="entry name" value="DNA-BINDING PROTEIN (PUTATIVE SECRETED PROTEIN)-RELATED"/>
    <property type="match status" value="1"/>
</dbReference>
<reference evidence="2" key="1">
    <citation type="journal article" date="2014" name="Int. J. Syst. Evol. Microbiol.">
        <title>Complete genome sequence of Corynebacterium casei LMG S-19264T (=DSM 44701T), isolated from a smear-ripened cheese.</title>
        <authorList>
            <consortium name="US DOE Joint Genome Institute (JGI-PGF)"/>
            <person name="Walter F."/>
            <person name="Albersmeier A."/>
            <person name="Kalinowski J."/>
            <person name="Ruckert C."/>
        </authorList>
    </citation>
    <scope>NUCLEOTIDE SEQUENCE</scope>
    <source>
        <strain evidence="2">CGMCC 1.15178</strain>
    </source>
</reference>
<dbReference type="InterPro" id="IPR008979">
    <property type="entry name" value="Galactose-bd-like_sf"/>
</dbReference>
<dbReference type="InterPro" id="IPR053161">
    <property type="entry name" value="Ulvan_degrading_GH"/>
</dbReference>
<accession>A0A916ZAA8</accession>
<comment type="caution">
    <text evidence="2">The sequence shown here is derived from an EMBL/GenBank/DDBJ whole genome shotgun (WGS) entry which is preliminary data.</text>
</comment>
<evidence type="ECO:0008006" key="4">
    <source>
        <dbReference type="Google" id="ProtNLM"/>
    </source>
</evidence>
<gene>
    <name evidence="2" type="ORF">GCM10010911_46020</name>
</gene>
<evidence type="ECO:0000313" key="3">
    <source>
        <dbReference type="Proteomes" id="UP000612456"/>
    </source>
</evidence>
<keyword evidence="1" id="KW-0175">Coiled coil</keyword>
<dbReference type="Pfam" id="PF17132">
    <property type="entry name" value="Glyco_hydro_106"/>
    <property type="match status" value="1"/>
</dbReference>
<organism evidence="2 3">
    <name type="scientific">Paenibacillus nasutitermitis</name>
    <dbReference type="NCBI Taxonomy" id="1652958"/>
    <lineage>
        <taxon>Bacteria</taxon>
        <taxon>Bacillati</taxon>
        <taxon>Bacillota</taxon>
        <taxon>Bacilli</taxon>
        <taxon>Bacillales</taxon>
        <taxon>Paenibacillaceae</taxon>
        <taxon>Paenibacillus</taxon>
    </lineage>
</organism>
<evidence type="ECO:0000256" key="1">
    <source>
        <dbReference type="SAM" id="Coils"/>
    </source>
</evidence>
<evidence type="ECO:0000313" key="2">
    <source>
        <dbReference type="EMBL" id="GGD82644.1"/>
    </source>
</evidence>
<reference evidence="2" key="2">
    <citation type="submission" date="2020-09" db="EMBL/GenBank/DDBJ databases">
        <authorList>
            <person name="Sun Q."/>
            <person name="Zhou Y."/>
        </authorList>
    </citation>
    <scope>NUCLEOTIDE SEQUENCE</scope>
    <source>
        <strain evidence="2">CGMCC 1.15178</strain>
    </source>
</reference>
<dbReference type="EMBL" id="BMHP01000003">
    <property type="protein sequence ID" value="GGD82644.1"/>
    <property type="molecule type" value="Genomic_DNA"/>
</dbReference>
<dbReference type="SUPFAM" id="SSF49785">
    <property type="entry name" value="Galactose-binding domain-like"/>
    <property type="match status" value="1"/>
</dbReference>
<keyword evidence="3" id="KW-1185">Reference proteome</keyword>
<feature type="coiled-coil region" evidence="1">
    <location>
        <begin position="493"/>
        <end position="520"/>
    </location>
</feature>
<dbReference type="PANTHER" id="PTHR36848:SF2">
    <property type="entry name" value="SECRETED PROTEIN"/>
    <property type="match status" value="1"/>
</dbReference>
<dbReference type="NCBIfam" id="NF045579">
    <property type="entry name" value="rhamnoside_JR"/>
    <property type="match status" value="1"/>
</dbReference>
<dbReference type="AlphaFoldDB" id="A0A916ZAA8"/>